<feature type="signal peptide" evidence="1">
    <location>
        <begin position="1"/>
        <end position="22"/>
    </location>
</feature>
<dbReference type="Proteomes" id="UP000006833">
    <property type="component" value="Chromosome"/>
</dbReference>
<dbReference type="SUPFAM" id="SSF56925">
    <property type="entry name" value="OMPA-like"/>
    <property type="match status" value="1"/>
</dbReference>
<reference evidence="4" key="1">
    <citation type="journal article" date="2010" name="ISME J.">
        <title>The complete genome sequence of the algal symbiont Dinoroseobacter shibae: a hitchhiker's guide to life in the sea.</title>
        <authorList>
            <person name="Wagner-Dobler I."/>
            <person name="Ballhausen B."/>
            <person name="Berger M."/>
            <person name="Brinkhoff T."/>
            <person name="Buchholz I."/>
            <person name="Bunk B."/>
            <person name="Cypionka H."/>
            <person name="Daniel R."/>
            <person name="Drepper T."/>
            <person name="Gerdts G."/>
            <person name="Hahnke S."/>
            <person name="Han C."/>
            <person name="Jahn D."/>
            <person name="Kalhoefer D."/>
            <person name="Kiss H."/>
            <person name="Klenk H.P."/>
            <person name="Kyrpides N."/>
            <person name="Liebl W."/>
            <person name="Liesegang H."/>
            <person name="Meincke L."/>
            <person name="Pati A."/>
            <person name="Petersen J."/>
            <person name="Piekarski T."/>
            <person name="Pommerenke C."/>
            <person name="Pradella S."/>
            <person name="Pukall R."/>
            <person name="Rabus R."/>
            <person name="Stackebrandt E."/>
            <person name="Thole S."/>
            <person name="Thompson L."/>
            <person name="Tielen P."/>
            <person name="Tomasch J."/>
            <person name="von Jan M."/>
            <person name="Wanphrut N."/>
            <person name="Wichels A."/>
            <person name="Zech H."/>
            <person name="Simon M."/>
        </authorList>
    </citation>
    <scope>NUCLEOTIDE SEQUENCE [LARGE SCALE GENOMIC DNA]</scope>
    <source>
        <strain evidence="4">DSM 16493 / NCIMB 14021 / DFL 12</strain>
    </source>
</reference>
<keyword evidence="4" id="KW-1185">Reference proteome</keyword>
<feature type="domain" description="Transferrin-binding protein B C-lobe/N-lobe beta-barrel" evidence="2">
    <location>
        <begin position="171"/>
        <end position="291"/>
    </location>
</feature>
<evidence type="ECO:0000259" key="2">
    <source>
        <dbReference type="Pfam" id="PF01298"/>
    </source>
</evidence>
<dbReference type="Gene3D" id="2.40.160.90">
    <property type="match status" value="1"/>
</dbReference>
<feature type="chain" id="PRO_5002726229" description="Transferrin-binding protein B C-lobe/N-lobe beta-barrel domain-containing protein" evidence="1">
    <location>
        <begin position="23"/>
        <end position="292"/>
    </location>
</feature>
<dbReference type="Pfam" id="PF01298">
    <property type="entry name" value="TbpB_B_D"/>
    <property type="match status" value="1"/>
</dbReference>
<dbReference type="InterPro" id="IPR011250">
    <property type="entry name" value="OMP/PagP_B-barrel"/>
</dbReference>
<dbReference type="AlphaFoldDB" id="A8LSI8"/>
<dbReference type="STRING" id="398580.Dshi_1060"/>
<accession>A8LSI8</accession>
<evidence type="ECO:0000313" key="4">
    <source>
        <dbReference type="Proteomes" id="UP000006833"/>
    </source>
</evidence>
<dbReference type="KEGG" id="dsh:Dshi_1060"/>
<dbReference type="eggNOG" id="ENOG5032ZGU">
    <property type="taxonomic scope" value="Bacteria"/>
</dbReference>
<protein>
    <recommendedName>
        <fullName evidence="2">Transferrin-binding protein B C-lobe/N-lobe beta-barrel domain-containing protein</fullName>
    </recommendedName>
</protein>
<evidence type="ECO:0000313" key="3">
    <source>
        <dbReference type="EMBL" id="ABV92802.1"/>
    </source>
</evidence>
<dbReference type="PROSITE" id="PS51257">
    <property type="entry name" value="PROKAR_LIPOPROTEIN"/>
    <property type="match status" value="1"/>
</dbReference>
<proteinExistence type="predicted"/>
<dbReference type="InterPro" id="IPR001677">
    <property type="entry name" value="TbpB_B_D"/>
</dbReference>
<dbReference type="HOGENOM" id="CLU_952273_0_0_5"/>
<dbReference type="RefSeq" id="WP_012177733.1">
    <property type="nucleotide sequence ID" value="NC_009952.1"/>
</dbReference>
<name>A8LSI8_DINSH</name>
<organism evidence="3 4">
    <name type="scientific">Dinoroseobacter shibae (strain DSM 16493 / NCIMB 14021 / DFL 12)</name>
    <dbReference type="NCBI Taxonomy" id="398580"/>
    <lineage>
        <taxon>Bacteria</taxon>
        <taxon>Pseudomonadati</taxon>
        <taxon>Pseudomonadota</taxon>
        <taxon>Alphaproteobacteria</taxon>
        <taxon>Rhodobacterales</taxon>
        <taxon>Roseobacteraceae</taxon>
        <taxon>Dinoroseobacter</taxon>
    </lineage>
</organism>
<evidence type="ECO:0000256" key="1">
    <source>
        <dbReference type="SAM" id="SignalP"/>
    </source>
</evidence>
<keyword evidence="1" id="KW-0732">Signal</keyword>
<gene>
    <name evidence="3" type="ordered locus">Dshi_1060</name>
</gene>
<sequence>MSKTLTRSVALLVLAPVLTACGGGGGSGSATPFTSFNDLPETGTVELQGQARTARFAVDPVTGQLSLSNLSDTEDSTLRLTTANGLIPRVAIRAPDSAVAFDLDQGATVQVDGPVVFFESDDGRRFALLLDGGRGGPFEYQTLGAWLDGFGAERGTLGAGAYGARTPSARLPTGQVATYVGEGAGFARRADGEGYLTVSAIEVTTDFRQAEILSTQTQAISLATSDTIPAPELDFDGSGPVSGGGFTAAVSGPGSAGEAQGVFHGPNAEEVAGTYSLSGPGGVAHIGAFGGN</sequence>
<dbReference type="EMBL" id="CP000830">
    <property type="protein sequence ID" value="ABV92802.1"/>
    <property type="molecule type" value="Genomic_DNA"/>
</dbReference>
<dbReference type="OrthoDB" id="7529687at2"/>